<dbReference type="Proteomes" id="UP000706333">
    <property type="component" value="Unassembled WGS sequence"/>
</dbReference>
<dbReference type="InterPro" id="IPR025202">
    <property type="entry name" value="PLD-like_dom"/>
</dbReference>
<gene>
    <name evidence="7" type="ORF">CCR87_02345</name>
</gene>
<evidence type="ECO:0000256" key="4">
    <source>
        <dbReference type="ARBA" id="ARBA00022525"/>
    </source>
</evidence>
<dbReference type="SUPFAM" id="SSF56024">
    <property type="entry name" value="Phospholipase D/nuclease"/>
    <property type="match status" value="2"/>
</dbReference>
<dbReference type="GO" id="GO:0005576">
    <property type="term" value="C:extracellular region"/>
    <property type="evidence" value="ECO:0007669"/>
    <property type="project" value="UniProtKB-SubCell"/>
</dbReference>
<dbReference type="SMART" id="SM00155">
    <property type="entry name" value="PLDc"/>
    <property type="match status" value="1"/>
</dbReference>
<reference evidence="7" key="2">
    <citation type="journal article" date="2020" name="Microorganisms">
        <title>Osmotic Adaptation and Compatible Solute Biosynthesis of Phototrophic Bacteria as Revealed from Genome Analyses.</title>
        <authorList>
            <person name="Imhoff J.F."/>
            <person name="Rahn T."/>
            <person name="Kunzel S."/>
            <person name="Keller A."/>
            <person name="Neulinger S.C."/>
        </authorList>
    </citation>
    <scope>NUCLEOTIDE SEQUENCE</scope>
    <source>
        <strain evidence="7">LMG 28126</strain>
    </source>
</reference>
<evidence type="ECO:0000256" key="5">
    <source>
        <dbReference type="ARBA" id="ARBA00029594"/>
    </source>
</evidence>
<dbReference type="AlphaFoldDB" id="A0A934TJ78"/>
<comment type="caution">
    <text evidence="7">The sequence shown here is derived from an EMBL/GenBank/DDBJ whole genome shotgun (WGS) entry which is preliminary data.</text>
</comment>
<dbReference type="GO" id="GO:0032049">
    <property type="term" value="P:cardiolipin biosynthetic process"/>
    <property type="evidence" value="ECO:0007669"/>
    <property type="project" value="UniProtKB-ARBA"/>
</dbReference>
<dbReference type="EMBL" id="NHSD01000108">
    <property type="protein sequence ID" value="MBK5926202.1"/>
    <property type="molecule type" value="Genomic_DNA"/>
</dbReference>
<dbReference type="PANTHER" id="PTHR21248:SF12">
    <property type="entry name" value="CARDIOLIPIN SYNTHASE C"/>
    <property type="match status" value="1"/>
</dbReference>
<evidence type="ECO:0000256" key="3">
    <source>
        <dbReference type="ARBA" id="ARBA00018392"/>
    </source>
</evidence>
<evidence type="ECO:0000256" key="2">
    <source>
        <dbReference type="ARBA" id="ARBA00004613"/>
    </source>
</evidence>
<evidence type="ECO:0000259" key="6">
    <source>
        <dbReference type="PROSITE" id="PS50035"/>
    </source>
</evidence>
<dbReference type="PROSITE" id="PS50035">
    <property type="entry name" value="PLD"/>
    <property type="match status" value="1"/>
</dbReference>
<proteinExistence type="predicted"/>
<feature type="domain" description="PLD phosphodiesterase" evidence="6">
    <location>
        <begin position="545"/>
        <end position="572"/>
    </location>
</feature>
<accession>A0A934TJ78</accession>
<comment type="function">
    <text evidence="1">Could be a virulence factor.</text>
</comment>
<protein>
    <recommendedName>
        <fullName evidence="3">Phospholipase D</fullName>
    </recommendedName>
    <alternativeName>
        <fullName evidence="5">Choline phosphatase</fullName>
    </alternativeName>
</protein>
<dbReference type="InterPro" id="IPR001736">
    <property type="entry name" value="PLipase_D/transphosphatidylase"/>
</dbReference>
<sequence>MAGFEAERLGARGGAPSDRLTALHDLAGAVDGGPLPPVPLRPGEGSFPSVWRTAEMRLPLDARPPLGAPVVVFPGVHAATTVVHLDAIAGQPLAVSGRCDGTVRPRDTTGPLPDAAPGQPFRLTIGPAPRDGSRLTLGADVSRCTLDIRAATGGHSLTLRRDTVADPALAALDARLDVCAVPPLATLDALERVALSDRWLSRTCLGPTGPSRLLTDGLAAFNAKAEALTGRPLPRAALEAGDPAMPIDFSHAPALELIVVTSLQLRADFTGRMLGRMLAHHAARGTPVRILVSQNLATGPDRRMLARLAADWPMVQIQAYHWRPAPGITPTTLPDRLQRSQHTKVFGVLGRAPGTSRFMVGGRNLHDGFVFDSPRDLSGRPGLHDYTRRLRAPLAYFAAYEDLELEITDPAAVRAMMAHMGTLWQRDAPSGVVRPFSLTAEVPGAPRTGAFHILSMPQSDGRALEQWLVALIDATATRLDIASPYLNPTPAVAAALERAVARGVRVRVVTPRVVGGDPLDGFKAALKQMFLDRLTGLEVWEVAQPDRLLHSKFLIFDGRLSLVTSANLNARSLVHDTENGIAVLDPGFAARLTAVHDGYVARATPLTAATPVGPLRRWLLRPEAIRNWF</sequence>
<name>A0A934TJ78_9RHOB</name>
<dbReference type="GO" id="GO:0030572">
    <property type="term" value="F:phosphatidyltransferase activity"/>
    <property type="evidence" value="ECO:0007669"/>
    <property type="project" value="UniProtKB-ARBA"/>
</dbReference>
<organism evidence="7 8">
    <name type="scientific">Rhodobaculum claviforme</name>
    <dbReference type="NCBI Taxonomy" id="1549854"/>
    <lineage>
        <taxon>Bacteria</taxon>
        <taxon>Pseudomonadati</taxon>
        <taxon>Pseudomonadota</taxon>
        <taxon>Alphaproteobacteria</taxon>
        <taxon>Rhodobacterales</taxon>
        <taxon>Paracoccaceae</taxon>
        <taxon>Rhodobaculum</taxon>
    </lineage>
</organism>
<dbReference type="Gene3D" id="3.30.870.10">
    <property type="entry name" value="Endonuclease Chain A"/>
    <property type="match status" value="2"/>
</dbReference>
<evidence type="ECO:0000313" key="7">
    <source>
        <dbReference type="EMBL" id="MBK5926202.1"/>
    </source>
</evidence>
<evidence type="ECO:0000256" key="1">
    <source>
        <dbReference type="ARBA" id="ARBA00003145"/>
    </source>
</evidence>
<reference evidence="7" key="1">
    <citation type="submission" date="2017-05" db="EMBL/GenBank/DDBJ databases">
        <authorList>
            <person name="Imhoff J.F."/>
            <person name="Rahn T."/>
            <person name="Kuenzel S."/>
            <person name="Neulinger S.C."/>
        </authorList>
    </citation>
    <scope>NUCLEOTIDE SEQUENCE</scope>
    <source>
        <strain evidence="7">LMG 28126</strain>
    </source>
</reference>
<dbReference type="Pfam" id="PF13091">
    <property type="entry name" value="PLDc_2"/>
    <property type="match status" value="1"/>
</dbReference>
<evidence type="ECO:0000313" key="8">
    <source>
        <dbReference type="Proteomes" id="UP000706333"/>
    </source>
</evidence>
<comment type="subcellular location">
    <subcellularLocation>
        <location evidence="2">Secreted</location>
    </subcellularLocation>
</comment>
<dbReference type="PANTHER" id="PTHR21248">
    <property type="entry name" value="CARDIOLIPIN SYNTHASE"/>
    <property type="match status" value="1"/>
</dbReference>
<keyword evidence="4" id="KW-0964">Secreted</keyword>
<keyword evidence="8" id="KW-1185">Reference proteome</keyword>